<dbReference type="InterPro" id="IPR004556">
    <property type="entry name" value="HemK-like"/>
</dbReference>
<dbReference type="Gene3D" id="3.40.50.150">
    <property type="entry name" value="Vaccinia Virus protein VP39"/>
    <property type="match status" value="1"/>
</dbReference>
<dbReference type="NCBIfam" id="TIGR03534">
    <property type="entry name" value="RF_mod_PrmC"/>
    <property type="match status" value="1"/>
</dbReference>
<evidence type="ECO:0000256" key="2">
    <source>
        <dbReference type="ARBA" id="ARBA00022603"/>
    </source>
</evidence>
<dbReference type="GO" id="GO:0032259">
    <property type="term" value="P:methylation"/>
    <property type="evidence" value="ECO:0007669"/>
    <property type="project" value="UniProtKB-KW"/>
</dbReference>
<feature type="domain" description="Methyltransferase small" evidence="6">
    <location>
        <begin position="120"/>
        <end position="207"/>
    </location>
</feature>
<dbReference type="CDD" id="cd02440">
    <property type="entry name" value="AdoMet_MTases"/>
    <property type="match status" value="1"/>
</dbReference>
<dbReference type="Pfam" id="PF17827">
    <property type="entry name" value="PrmC_N"/>
    <property type="match status" value="1"/>
</dbReference>
<dbReference type="InterPro" id="IPR029063">
    <property type="entry name" value="SAM-dependent_MTases_sf"/>
</dbReference>
<dbReference type="InterPro" id="IPR007848">
    <property type="entry name" value="Small_mtfrase_dom"/>
</dbReference>
<dbReference type="InterPro" id="IPR019874">
    <property type="entry name" value="RF_methyltr_PrmC"/>
</dbReference>
<dbReference type="GO" id="GO:0003676">
    <property type="term" value="F:nucleic acid binding"/>
    <property type="evidence" value="ECO:0007669"/>
    <property type="project" value="InterPro"/>
</dbReference>
<dbReference type="PANTHER" id="PTHR18895">
    <property type="entry name" value="HEMK METHYLTRANSFERASE"/>
    <property type="match status" value="1"/>
</dbReference>
<dbReference type="InterPro" id="IPR040758">
    <property type="entry name" value="PrmC_N"/>
</dbReference>
<evidence type="ECO:0000256" key="5">
    <source>
        <dbReference type="ARBA" id="ARBA00048391"/>
    </source>
</evidence>
<dbReference type="InterPro" id="IPR002052">
    <property type="entry name" value="DNA_methylase_N6_adenine_CS"/>
</dbReference>
<name>A0A3N2QBR2_9BACT</name>
<dbReference type="RefSeq" id="WP_123663335.1">
    <property type="nucleotide sequence ID" value="NZ_RARA01000026.1"/>
</dbReference>
<dbReference type="PANTHER" id="PTHR18895:SF74">
    <property type="entry name" value="MTRF1L RELEASE FACTOR GLUTAMINE METHYLTRANSFERASE"/>
    <property type="match status" value="1"/>
</dbReference>
<evidence type="ECO:0000259" key="7">
    <source>
        <dbReference type="Pfam" id="PF17827"/>
    </source>
</evidence>
<sequence>MYPFSNIATSTVEIAILELSNLLCKELAFAIQNRSECCAISKQLLCYYFQVESADFILNPLLKIVPAMQKKLLDAINRLKKHEPLQYIIGEAYFAGNLFKVTPDVLIPRPETEEWVTFLMHYVSNPVSILDIGTGSGCIAITLKQQFPQAVVEAVDISKKALAVASYNAKQLGVEVHFIAMDILTEQLPPGNLSLIVSNPPYIRMQEKSLMHPNVLHYEPHLALFVDDADPFLFYKRIIQLAFHRLGPNGILCLEINEALGKNIVDLLDRASFKQITLHKDLHEKERWVMAML</sequence>
<dbReference type="Pfam" id="PF05175">
    <property type="entry name" value="MTS"/>
    <property type="match status" value="1"/>
</dbReference>
<dbReference type="EMBL" id="RARA01000026">
    <property type="protein sequence ID" value="ROT47089.1"/>
    <property type="molecule type" value="Genomic_DNA"/>
</dbReference>
<dbReference type="OrthoDB" id="9800643at2"/>
<keyword evidence="2 8" id="KW-0489">Methyltransferase</keyword>
<dbReference type="Gene3D" id="1.10.8.10">
    <property type="entry name" value="DNA helicase RuvA subunit, C-terminal domain"/>
    <property type="match status" value="1"/>
</dbReference>
<protein>
    <recommendedName>
        <fullName evidence="1">peptide chain release factor N(5)-glutamine methyltransferase</fullName>
        <ecNumber evidence="1">2.1.1.297</ecNumber>
    </recommendedName>
</protein>
<accession>A0A3N2QBR2</accession>
<keyword evidence="9" id="KW-1185">Reference proteome</keyword>
<comment type="caution">
    <text evidence="8">The sequence shown here is derived from an EMBL/GenBank/DDBJ whole genome shotgun (WGS) entry which is preliminary data.</text>
</comment>
<dbReference type="SUPFAM" id="SSF53335">
    <property type="entry name" value="S-adenosyl-L-methionine-dependent methyltransferases"/>
    <property type="match status" value="1"/>
</dbReference>
<dbReference type="EC" id="2.1.1.297" evidence="1"/>
<keyword evidence="4" id="KW-0949">S-adenosyl-L-methionine</keyword>
<gene>
    <name evidence="8" type="primary">prmC</name>
    <name evidence="8" type="ORF">EDM02_04335</name>
</gene>
<evidence type="ECO:0000256" key="4">
    <source>
        <dbReference type="ARBA" id="ARBA00022691"/>
    </source>
</evidence>
<feature type="domain" description="Release factor glutamine methyltransferase N-terminal" evidence="7">
    <location>
        <begin position="42"/>
        <end position="90"/>
    </location>
</feature>
<dbReference type="Proteomes" id="UP000270927">
    <property type="component" value="Unassembled WGS sequence"/>
</dbReference>
<comment type="catalytic activity">
    <reaction evidence="5">
        <text>L-glutaminyl-[peptide chain release factor] + S-adenosyl-L-methionine = N(5)-methyl-L-glutaminyl-[peptide chain release factor] + S-adenosyl-L-homocysteine + H(+)</text>
        <dbReference type="Rhea" id="RHEA:42896"/>
        <dbReference type="Rhea" id="RHEA-COMP:10271"/>
        <dbReference type="Rhea" id="RHEA-COMP:10272"/>
        <dbReference type="ChEBI" id="CHEBI:15378"/>
        <dbReference type="ChEBI" id="CHEBI:30011"/>
        <dbReference type="ChEBI" id="CHEBI:57856"/>
        <dbReference type="ChEBI" id="CHEBI:59789"/>
        <dbReference type="ChEBI" id="CHEBI:61891"/>
        <dbReference type="EC" id="2.1.1.297"/>
    </reaction>
</comment>
<keyword evidence="3 8" id="KW-0808">Transferase</keyword>
<organism evidence="8 9">
    <name type="scientific">Candidatus Cardinium hertigii</name>
    <dbReference type="NCBI Taxonomy" id="247481"/>
    <lineage>
        <taxon>Bacteria</taxon>
        <taxon>Pseudomonadati</taxon>
        <taxon>Bacteroidota</taxon>
        <taxon>Cytophagia</taxon>
        <taxon>Cytophagales</taxon>
        <taxon>Amoebophilaceae</taxon>
        <taxon>Candidatus Cardinium</taxon>
    </lineage>
</organism>
<dbReference type="InterPro" id="IPR050320">
    <property type="entry name" value="N5-glutamine_MTase"/>
</dbReference>
<evidence type="ECO:0000259" key="6">
    <source>
        <dbReference type="Pfam" id="PF05175"/>
    </source>
</evidence>
<evidence type="ECO:0000313" key="8">
    <source>
        <dbReference type="EMBL" id="ROT47089.1"/>
    </source>
</evidence>
<dbReference type="AlphaFoldDB" id="A0A3N2QBR2"/>
<evidence type="ECO:0000313" key="9">
    <source>
        <dbReference type="Proteomes" id="UP000270927"/>
    </source>
</evidence>
<dbReference type="PROSITE" id="PS00092">
    <property type="entry name" value="N6_MTASE"/>
    <property type="match status" value="1"/>
</dbReference>
<evidence type="ECO:0000256" key="1">
    <source>
        <dbReference type="ARBA" id="ARBA00012771"/>
    </source>
</evidence>
<proteinExistence type="predicted"/>
<evidence type="ECO:0000256" key="3">
    <source>
        <dbReference type="ARBA" id="ARBA00022679"/>
    </source>
</evidence>
<reference evidence="8 9" key="1">
    <citation type="submission" date="2018-09" db="EMBL/GenBank/DDBJ databases">
        <title>Comparative Genomics of Wolbachia-Cardinium Dual Endosymbiosis in a Plant-Parasitic Nematode.</title>
        <authorList>
            <person name="Brown A.M.V."/>
            <person name="Wasala S.K."/>
            <person name="Howe D.K."/>
            <person name="Peetz A.B."/>
            <person name="Zasada I.A."/>
            <person name="Denver D.R."/>
        </authorList>
    </citation>
    <scope>NUCLEOTIDE SEQUENCE [LARGE SCALE GENOMIC DNA]</scope>
    <source>
        <strain evidence="8 9">Pp_1</strain>
    </source>
</reference>
<dbReference type="GO" id="GO:0102559">
    <property type="term" value="F:peptide chain release factor N(5)-glutamine methyltransferase activity"/>
    <property type="evidence" value="ECO:0007669"/>
    <property type="project" value="UniProtKB-EC"/>
</dbReference>
<dbReference type="NCBIfam" id="TIGR00536">
    <property type="entry name" value="hemK_fam"/>
    <property type="match status" value="1"/>
</dbReference>